<dbReference type="InterPro" id="IPR001829">
    <property type="entry name" value="Pili_assmbl_chaperone_bac"/>
</dbReference>
<dbReference type="SUPFAM" id="SSF49584">
    <property type="entry name" value="Periplasmic chaperone C-domain"/>
    <property type="match status" value="1"/>
</dbReference>
<evidence type="ECO:0000256" key="1">
    <source>
        <dbReference type="ARBA" id="ARBA00004418"/>
    </source>
</evidence>
<comment type="function">
    <text evidence="7">Mediates assembly of pili by forming soluble multimeric complexes with pili subunits as an intermediate step in the assembly process. This protein is involved in type B pili (HifA) assembly.</text>
</comment>
<keyword evidence="6 9" id="KW-0143">Chaperone</keyword>
<dbReference type="EMBL" id="UGHJ01000001">
    <property type="protein sequence ID" value="STO67724.1"/>
    <property type="molecule type" value="Genomic_DNA"/>
</dbReference>
<feature type="domain" description="Pili assembly chaperone C-terminal" evidence="12">
    <location>
        <begin position="167"/>
        <end position="224"/>
    </location>
</feature>
<evidence type="ECO:0000313" key="14">
    <source>
        <dbReference type="EMBL" id="STO67724.1"/>
    </source>
</evidence>
<dbReference type="EMBL" id="UGHF01000001">
    <property type="protein sequence ID" value="STO59120.1"/>
    <property type="molecule type" value="Genomic_DNA"/>
</dbReference>
<dbReference type="InterPro" id="IPR008962">
    <property type="entry name" value="PapD-like_sf"/>
</dbReference>
<evidence type="ECO:0000256" key="10">
    <source>
        <dbReference type="SAM" id="SignalP"/>
    </source>
</evidence>
<comment type="similarity">
    <text evidence="2 9">Belongs to the periplasmic pilus chaperone family.</text>
</comment>
<keyword evidence="3" id="KW-1029">Fimbrium biogenesis</keyword>
<proteinExistence type="inferred from homology"/>
<organism evidence="13 16">
    <name type="scientific">Canicola haemoglobinophilus</name>
    <dbReference type="NCBI Taxonomy" id="733"/>
    <lineage>
        <taxon>Bacteria</taxon>
        <taxon>Pseudomonadati</taxon>
        <taxon>Pseudomonadota</taxon>
        <taxon>Gammaproteobacteria</taxon>
        <taxon>Pasteurellales</taxon>
        <taxon>Pasteurellaceae</taxon>
        <taxon>Canicola</taxon>
    </lineage>
</organism>
<dbReference type="Proteomes" id="UP000254329">
    <property type="component" value="Unassembled WGS sequence"/>
</dbReference>
<feature type="domain" description="Pili assembly chaperone N-terminal" evidence="11">
    <location>
        <begin position="19"/>
        <end position="144"/>
    </location>
</feature>
<name>A0A1V4B2Y0_9PAST</name>
<dbReference type="PANTHER" id="PTHR30251">
    <property type="entry name" value="PILUS ASSEMBLY CHAPERONE"/>
    <property type="match status" value="1"/>
</dbReference>
<dbReference type="PANTHER" id="PTHR30251:SF10">
    <property type="entry name" value="FIMBRIAL CHAPERONE YEHC-RELATED"/>
    <property type="match status" value="1"/>
</dbReference>
<dbReference type="EMBL" id="UGHJ01000004">
    <property type="protein sequence ID" value="STO91855.1"/>
    <property type="molecule type" value="Genomic_DNA"/>
</dbReference>
<evidence type="ECO:0000313" key="16">
    <source>
        <dbReference type="Proteomes" id="UP000254329"/>
    </source>
</evidence>
<keyword evidence="4 10" id="KW-0732">Signal</keyword>
<dbReference type="OrthoDB" id="9131059at2"/>
<dbReference type="STRING" id="733.B0186_02060"/>
<protein>
    <recommendedName>
        <fullName evidence="8">Chaperone protein HifB</fullName>
    </recommendedName>
</protein>
<evidence type="ECO:0000256" key="7">
    <source>
        <dbReference type="ARBA" id="ARBA00057511"/>
    </source>
</evidence>
<dbReference type="PRINTS" id="PR00969">
    <property type="entry name" value="CHAPERONPILI"/>
</dbReference>
<feature type="signal peptide" evidence="10">
    <location>
        <begin position="1"/>
        <end position="19"/>
    </location>
</feature>
<dbReference type="SUPFAM" id="SSF49354">
    <property type="entry name" value="PapD-like"/>
    <property type="match status" value="1"/>
</dbReference>
<dbReference type="FunFam" id="2.60.40.10:FF:000458">
    <property type="entry name" value="Molecular chaperone FimC"/>
    <property type="match status" value="1"/>
</dbReference>
<evidence type="ECO:0000256" key="4">
    <source>
        <dbReference type="ARBA" id="ARBA00022729"/>
    </source>
</evidence>
<dbReference type="InterPro" id="IPR016147">
    <property type="entry name" value="Pili_assmbl_chaperone_N"/>
</dbReference>
<reference evidence="16 17" key="1">
    <citation type="submission" date="2018-06" db="EMBL/GenBank/DDBJ databases">
        <authorList>
            <consortium name="Pathogen Informatics"/>
            <person name="Doyle S."/>
        </authorList>
    </citation>
    <scope>NUCLEOTIDE SEQUENCE [LARGE SCALE GENOMIC DNA]</scope>
    <source>
        <strain evidence="13 16">NCTC1659</strain>
        <strain evidence="14 17">NCTC8540</strain>
    </source>
</reference>
<dbReference type="InterPro" id="IPR013783">
    <property type="entry name" value="Ig-like_fold"/>
</dbReference>
<keyword evidence="5" id="KW-0574">Periplasm</keyword>
<dbReference type="InterPro" id="IPR050643">
    <property type="entry name" value="Periplasmic_pilus_chap"/>
</dbReference>
<dbReference type="GO" id="GO:0030288">
    <property type="term" value="C:outer membrane-bounded periplasmic space"/>
    <property type="evidence" value="ECO:0007669"/>
    <property type="project" value="InterPro"/>
</dbReference>
<evidence type="ECO:0000256" key="3">
    <source>
        <dbReference type="ARBA" id="ARBA00022558"/>
    </source>
</evidence>
<dbReference type="InterPro" id="IPR016148">
    <property type="entry name" value="Pili_assmbl_chaperone_C"/>
</dbReference>
<evidence type="ECO:0000256" key="9">
    <source>
        <dbReference type="RuleBase" id="RU003918"/>
    </source>
</evidence>
<dbReference type="RefSeq" id="WP_078217742.1">
    <property type="nucleotide sequence ID" value="NZ_MUXZ01000006.1"/>
</dbReference>
<dbReference type="AlphaFoldDB" id="A0A1V4B2Y0"/>
<evidence type="ECO:0000256" key="6">
    <source>
        <dbReference type="ARBA" id="ARBA00023186"/>
    </source>
</evidence>
<dbReference type="Gene3D" id="2.60.40.10">
    <property type="entry name" value="Immunoglobulins"/>
    <property type="match status" value="2"/>
</dbReference>
<gene>
    <name evidence="13" type="primary">aef2B</name>
    <name evidence="14" type="synonym">aef2B_1</name>
    <name evidence="15" type="synonym">aef2B_2</name>
    <name evidence="13" type="ORF">NCTC1659_00345</name>
    <name evidence="14" type="ORF">NCTC8540_00193</name>
    <name evidence="15" type="ORF">NCTC8540_02369</name>
</gene>
<evidence type="ECO:0000313" key="15">
    <source>
        <dbReference type="EMBL" id="STO91855.1"/>
    </source>
</evidence>
<dbReference type="InterPro" id="IPR036316">
    <property type="entry name" value="Pili_assmbl_chap_C_dom_sf"/>
</dbReference>
<feature type="chain" id="PRO_5044566762" description="Chaperone protein HifB" evidence="10">
    <location>
        <begin position="20"/>
        <end position="232"/>
    </location>
</feature>
<dbReference type="Pfam" id="PF02753">
    <property type="entry name" value="PapD_C"/>
    <property type="match status" value="1"/>
</dbReference>
<evidence type="ECO:0000256" key="5">
    <source>
        <dbReference type="ARBA" id="ARBA00022764"/>
    </source>
</evidence>
<evidence type="ECO:0000259" key="12">
    <source>
        <dbReference type="Pfam" id="PF02753"/>
    </source>
</evidence>
<dbReference type="InterPro" id="IPR018046">
    <property type="entry name" value="Pili_assmbl_chaperone_CS"/>
</dbReference>
<sequence length="232" mass="26118">MKNWLWFILFLASSTSANIIITGTRVVYPAEQKLVNVQLSNETDRPALMQAWIDDGDEFSSPSTLSGERVPFIIVPPVARMEANEGQALRIAYTGAKSLPVDRESLFYLNVLDIPPKPKQNEQGSNNYLQISLRSRIKLFYRPKLAMPIDEAYGKVQWSLQKNGLLIENPTPYYITFTGALVNNKPIGYIGMVAPFANLEVKTKAKLHKGQKLTYSIINDYGGDYQQDTIIN</sequence>
<dbReference type="Proteomes" id="UP000254496">
    <property type="component" value="Unassembled WGS sequence"/>
</dbReference>
<dbReference type="PROSITE" id="PS00635">
    <property type="entry name" value="PILI_CHAPERONE"/>
    <property type="match status" value="1"/>
</dbReference>
<evidence type="ECO:0000259" key="11">
    <source>
        <dbReference type="Pfam" id="PF00345"/>
    </source>
</evidence>
<keyword evidence="16" id="KW-1185">Reference proteome</keyword>
<evidence type="ECO:0000256" key="8">
    <source>
        <dbReference type="ARBA" id="ARBA00071520"/>
    </source>
</evidence>
<dbReference type="GO" id="GO:0071555">
    <property type="term" value="P:cell wall organization"/>
    <property type="evidence" value="ECO:0007669"/>
    <property type="project" value="InterPro"/>
</dbReference>
<comment type="subcellular location">
    <subcellularLocation>
        <location evidence="1 9">Periplasm</location>
    </subcellularLocation>
</comment>
<evidence type="ECO:0000313" key="13">
    <source>
        <dbReference type="EMBL" id="STO59120.1"/>
    </source>
</evidence>
<accession>A0A1V4B2Y0</accession>
<evidence type="ECO:0000313" key="17">
    <source>
        <dbReference type="Proteomes" id="UP000254496"/>
    </source>
</evidence>
<dbReference type="Pfam" id="PF00345">
    <property type="entry name" value="PapD_N"/>
    <property type="match status" value="1"/>
</dbReference>
<evidence type="ECO:0000256" key="2">
    <source>
        <dbReference type="ARBA" id="ARBA00007399"/>
    </source>
</evidence>